<evidence type="ECO:0000313" key="14">
    <source>
        <dbReference type="Proteomes" id="UP000243650"/>
    </source>
</evidence>
<evidence type="ECO:0000256" key="1">
    <source>
        <dbReference type="ARBA" id="ARBA00001755"/>
    </source>
</evidence>
<keyword evidence="11" id="KW-0963">Cytoplasm</keyword>
<evidence type="ECO:0000256" key="7">
    <source>
        <dbReference type="ARBA" id="ARBA00022630"/>
    </source>
</evidence>
<dbReference type="InterPro" id="IPR002937">
    <property type="entry name" value="Amino_oxidase"/>
</dbReference>
<dbReference type="GO" id="GO:0005737">
    <property type="term" value="C:cytoplasm"/>
    <property type="evidence" value="ECO:0007669"/>
    <property type="project" value="UniProtKB-SubCell"/>
</dbReference>
<dbReference type="InterPro" id="IPR036188">
    <property type="entry name" value="FAD/NAD-bd_sf"/>
</dbReference>
<evidence type="ECO:0000256" key="8">
    <source>
        <dbReference type="ARBA" id="ARBA00022827"/>
    </source>
</evidence>
<dbReference type="InterPro" id="IPR004572">
    <property type="entry name" value="Protoporphyrinogen_oxidase"/>
</dbReference>
<dbReference type="InterPro" id="IPR050464">
    <property type="entry name" value="Zeta_carotene_desat/Oxidored"/>
</dbReference>
<accession>A0A2P6MFC0</accession>
<dbReference type="RefSeq" id="WP_105959553.1">
    <property type="nucleotide sequence ID" value="NZ_PVNS01000010.1"/>
</dbReference>
<dbReference type="Pfam" id="PF01593">
    <property type="entry name" value="Amino_oxidase"/>
    <property type="match status" value="1"/>
</dbReference>
<dbReference type="Proteomes" id="UP000243650">
    <property type="component" value="Unassembled WGS sequence"/>
</dbReference>
<comment type="similarity">
    <text evidence="4 11">Belongs to the protoporphyrinogen/coproporphyrinogen oxidase family. Coproporphyrinogen III oxidase subfamily.</text>
</comment>
<evidence type="ECO:0000256" key="2">
    <source>
        <dbReference type="ARBA" id="ARBA00001974"/>
    </source>
</evidence>
<evidence type="ECO:0000256" key="3">
    <source>
        <dbReference type="ARBA" id="ARBA00004744"/>
    </source>
</evidence>
<feature type="domain" description="Amine oxidase" evidence="12">
    <location>
        <begin position="13"/>
        <end position="464"/>
    </location>
</feature>
<dbReference type="EC" id="1.3.3.15" evidence="5 11"/>
<evidence type="ECO:0000256" key="6">
    <source>
        <dbReference type="ARBA" id="ARBA00019046"/>
    </source>
</evidence>
<evidence type="ECO:0000313" key="13">
    <source>
        <dbReference type="EMBL" id="PRO64995.1"/>
    </source>
</evidence>
<comment type="caution">
    <text evidence="13">The sequence shown here is derived from an EMBL/GenBank/DDBJ whole genome shotgun (WGS) entry which is preliminary data.</text>
</comment>
<dbReference type="SUPFAM" id="SSF54373">
    <property type="entry name" value="FAD-linked reductases, C-terminal domain"/>
    <property type="match status" value="1"/>
</dbReference>
<dbReference type="EMBL" id="PVNS01000010">
    <property type="protein sequence ID" value="PRO64995.1"/>
    <property type="molecule type" value="Genomic_DNA"/>
</dbReference>
<sequence length="470" mass="51691">MSRKKTAVVGGGITGLSTAYFLSEAVKEGRLDRDVTVYEASDRIGGSIATEYTDGFVVERGPDSFLTRKMSMYTLAEALGMKEELVTNRSGAYIYHQKQMHPIPQGAIMGIPTQWSPFLKTKLFRPAGKVRAAMDLILPRGSAEEDESVGSFFRRRLGSEVVDNMIDPLLSGVYAGSLDKLSLGATFPQFVEVEKKHRSLILGMKKSRKKEAAAPVYIGPDQRQANMFLTFRRGLSSFVEQLAAALPEGTVETGRRMTGLQHADGRYQLHFSDGTMEEADEVLLTTRHHQAAELFDDGLLETLASAPSTTVATVALGYEARDVELGLDGTGFLVPKQEGYDITACTWTHQKWEHTAPPGKALLRAYVGRPDQEGIVEKTDEEIASVVRQDLKEIMGIDAAPLFVHVTRWRQGMPQYEVNHLKRLGEVRQKLAASYPGVHLLGASYNGIGLPDCVSQAEKAVLQIIEQAES</sequence>
<comment type="pathway">
    <text evidence="3 11">Porphyrin-containing compound metabolism; protoheme biosynthesis.</text>
</comment>
<dbReference type="AlphaFoldDB" id="A0A2P6MFC0"/>
<protein>
    <recommendedName>
        <fullName evidence="6 11">Coproporphyrinogen III oxidase</fullName>
        <ecNumber evidence="5 11">1.3.3.15</ecNumber>
    </recommendedName>
</protein>
<dbReference type="GO" id="GO:0004729">
    <property type="term" value="F:oxygen-dependent protoporphyrinogen oxidase activity"/>
    <property type="evidence" value="ECO:0007669"/>
    <property type="project" value="UniProtKB-UniRule"/>
</dbReference>
<gene>
    <name evidence="13" type="ORF">C6I21_11120</name>
</gene>
<keyword evidence="9 11" id="KW-0560">Oxidoreductase</keyword>
<comment type="cofactor">
    <cofactor evidence="2 11">
        <name>FAD</name>
        <dbReference type="ChEBI" id="CHEBI:57692"/>
    </cofactor>
</comment>
<dbReference type="PANTHER" id="PTHR42923">
    <property type="entry name" value="PROTOPORPHYRINOGEN OXIDASE"/>
    <property type="match status" value="1"/>
</dbReference>
<evidence type="ECO:0000259" key="12">
    <source>
        <dbReference type="Pfam" id="PF01593"/>
    </source>
</evidence>
<name>A0A2P6MFC0_ALKUR</name>
<proteinExistence type="inferred from homology"/>
<comment type="function">
    <text evidence="11">Involved in coproporphyrin-dependent heme b biosynthesis. Catalyzes the oxidation of coproporphyrinogen III to coproporphyrin III.</text>
</comment>
<keyword evidence="10 11" id="KW-0350">Heme biosynthesis</keyword>
<dbReference type="Gene3D" id="3.90.660.20">
    <property type="entry name" value="Protoporphyrinogen oxidase, mitochondrial, domain 2"/>
    <property type="match status" value="1"/>
</dbReference>
<evidence type="ECO:0000256" key="10">
    <source>
        <dbReference type="ARBA" id="ARBA00023133"/>
    </source>
</evidence>
<keyword evidence="8 11" id="KW-0274">FAD</keyword>
<dbReference type="OrthoDB" id="9805195at2"/>
<dbReference type="SUPFAM" id="SSF51905">
    <property type="entry name" value="FAD/NAD(P)-binding domain"/>
    <property type="match status" value="1"/>
</dbReference>
<dbReference type="UniPathway" id="UPA00252"/>
<evidence type="ECO:0000256" key="11">
    <source>
        <dbReference type="RuleBase" id="RU364052"/>
    </source>
</evidence>
<comment type="subcellular location">
    <subcellularLocation>
        <location evidence="11">Cytoplasm</location>
    </subcellularLocation>
</comment>
<dbReference type="Gene3D" id="3.50.50.60">
    <property type="entry name" value="FAD/NAD(P)-binding domain"/>
    <property type="match status" value="1"/>
</dbReference>
<dbReference type="NCBIfam" id="NF008845">
    <property type="entry name" value="PRK11883.1-5"/>
    <property type="match status" value="1"/>
</dbReference>
<organism evidence="13 14">
    <name type="scientific">Alkalicoccus urumqiensis</name>
    <name type="common">Bacillus urumqiensis</name>
    <dbReference type="NCBI Taxonomy" id="1548213"/>
    <lineage>
        <taxon>Bacteria</taxon>
        <taxon>Bacillati</taxon>
        <taxon>Bacillota</taxon>
        <taxon>Bacilli</taxon>
        <taxon>Bacillales</taxon>
        <taxon>Bacillaceae</taxon>
        <taxon>Alkalicoccus</taxon>
    </lineage>
</organism>
<evidence type="ECO:0000256" key="9">
    <source>
        <dbReference type="ARBA" id="ARBA00023002"/>
    </source>
</evidence>
<dbReference type="Gene3D" id="1.10.3110.10">
    <property type="entry name" value="protoporphyrinogen ix oxidase, domain 3"/>
    <property type="match status" value="1"/>
</dbReference>
<dbReference type="NCBIfam" id="TIGR00562">
    <property type="entry name" value="proto_IX_ox"/>
    <property type="match status" value="1"/>
</dbReference>
<dbReference type="GO" id="GO:0006783">
    <property type="term" value="P:heme biosynthetic process"/>
    <property type="evidence" value="ECO:0007669"/>
    <property type="project" value="UniProtKB-UniRule"/>
</dbReference>
<dbReference type="PANTHER" id="PTHR42923:SF3">
    <property type="entry name" value="PROTOPORPHYRINOGEN OXIDASE"/>
    <property type="match status" value="1"/>
</dbReference>
<comment type="catalytic activity">
    <reaction evidence="1">
        <text>coproporphyrinogen III + 3 O2 = coproporphyrin III + 3 H2O2</text>
        <dbReference type="Rhea" id="RHEA:43436"/>
        <dbReference type="ChEBI" id="CHEBI:15379"/>
        <dbReference type="ChEBI" id="CHEBI:16240"/>
        <dbReference type="ChEBI" id="CHEBI:57309"/>
        <dbReference type="ChEBI" id="CHEBI:131725"/>
        <dbReference type="EC" id="1.3.3.15"/>
    </reaction>
    <physiologicalReaction direction="left-to-right" evidence="1">
        <dbReference type="Rhea" id="RHEA:43437"/>
    </physiologicalReaction>
</comment>
<reference evidence="13 14" key="1">
    <citation type="submission" date="2018-03" db="EMBL/GenBank/DDBJ databases">
        <title>Bacillus urumqiensis sp. nov., a moderately haloalkaliphilic bacterium isolated from a salt lake.</title>
        <authorList>
            <person name="Zhao B."/>
            <person name="Liao Z."/>
        </authorList>
    </citation>
    <scope>NUCLEOTIDE SEQUENCE [LARGE SCALE GENOMIC DNA]</scope>
    <source>
        <strain evidence="13 14">BZ-SZ-XJ18</strain>
    </source>
</reference>
<evidence type="ECO:0000256" key="4">
    <source>
        <dbReference type="ARBA" id="ARBA00008310"/>
    </source>
</evidence>
<keyword evidence="14" id="KW-1185">Reference proteome</keyword>
<evidence type="ECO:0000256" key="5">
    <source>
        <dbReference type="ARBA" id="ARBA00012402"/>
    </source>
</evidence>
<keyword evidence="7 11" id="KW-0285">Flavoprotein</keyword>